<feature type="compositionally biased region" description="Polar residues" evidence="16">
    <location>
        <begin position="829"/>
        <end position="846"/>
    </location>
</feature>
<feature type="region of interest" description="Disordered" evidence="16">
    <location>
        <begin position="544"/>
        <end position="648"/>
    </location>
</feature>
<evidence type="ECO:0000256" key="9">
    <source>
        <dbReference type="ARBA" id="ARBA00022771"/>
    </source>
</evidence>
<comment type="caution">
    <text evidence="19">The sequence shown here is derived from an EMBL/GenBank/DDBJ whole genome shotgun (WGS) entry which is preliminary data.</text>
</comment>
<dbReference type="GO" id="GO:0043161">
    <property type="term" value="P:proteasome-mediated ubiquitin-dependent protein catabolic process"/>
    <property type="evidence" value="ECO:0007669"/>
    <property type="project" value="TreeGrafter"/>
</dbReference>
<feature type="compositionally biased region" description="Basic and acidic residues" evidence="16">
    <location>
        <begin position="818"/>
        <end position="827"/>
    </location>
</feature>
<evidence type="ECO:0000256" key="2">
    <source>
        <dbReference type="ARBA" id="ARBA00004477"/>
    </source>
</evidence>
<keyword evidence="6" id="KW-0808">Transferase</keyword>
<dbReference type="Pfam" id="PF12678">
    <property type="entry name" value="zf-rbx1"/>
    <property type="match status" value="1"/>
</dbReference>
<dbReference type="PANTHER" id="PTHR22763">
    <property type="entry name" value="RING ZINC FINGER PROTEIN"/>
    <property type="match status" value="1"/>
</dbReference>
<dbReference type="GO" id="GO:0008270">
    <property type="term" value="F:zinc ion binding"/>
    <property type="evidence" value="ECO:0007669"/>
    <property type="project" value="UniProtKB-KW"/>
</dbReference>
<dbReference type="GO" id="GO:0005789">
    <property type="term" value="C:endoplasmic reticulum membrane"/>
    <property type="evidence" value="ECO:0007669"/>
    <property type="project" value="UniProtKB-SubCell"/>
</dbReference>
<comment type="subcellular location">
    <subcellularLocation>
        <location evidence="2">Endoplasmic reticulum membrane</location>
        <topology evidence="2">Multi-pass membrane protein</topology>
    </subcellularLocation>
</comment>
<feature type="region of interest" description="Disordered" evidence="16">
    <location>
        <begin position="386"/>
        <end position="426"/>
    </location>
</feature>
<accession>A0A409XFF9</accession>
<feature type="compositionally biased region" description="Low complexity" evidence="16">
    <location>
        <begin position="612"/>
        <end position="632"/>
    </location>
</feature>
<feature type="compositionally biased region" description="Low complexity" evidence="16">
    <location>
        <begin position="480"/>
        <end position="500"/>
    </location>
</feature>
<evidence type="ECO:0000256" key="10">
    <source>
        <dbReference type="ARBA" id="ARBA00022786"/>
    </source>
</evidence>
<proteinExistence type="inferred from homology"/>
<dbReference type="InterPro" id="IPR058051">
    <property type="entry name" value="Znf_RING_synoviolin"/>
</dbReference>
<dbReference type="EC" id="2.3.2.27" evidence="5"/>
<dbReference type="InterPro" id="IPR057992">
    <property type="entry name" value="TPR_SYVN1_N"/>
</dbReference>
<dbReference type="Proteomes" id="UP000283269">
    <property type="component" value="Unassembled WGS sequence"/>
</dbReference>
<dbReference type="GO" id="GO:0016567">
    <property type="term" value="P:protein ubiquitination"/>
    <property type="evidence" value="ECO:0007669"/>
    <property type="project" value="UniProtKB-UniPathway"/>
</dbReference>
<dbReference type="CDD" id="cd16479">
    <property type="entry name" value="RING-H2_synoviolin"/>
    <property type="match status" value="1"/>
</dbReference>
<comment type="similarity">
    <text evidence="4">Belongs to the HRD1 family.</text>
</comment>
<dbReference type="InterPro" id="IPR001841">
    <property type="entry name" value="Znf_RING"/>
</dbReference>
<feature type="region of interest" description="Disordered" evidence="16">
    <location>
        <begin position="784"/>
        <end position="846"/>
    </location>
</feature>
<dbReference type="Gene3D" id="3.30.40.10">
    <property type="entry name" value="Zinc/RING finger domain, C3HC4 (zinc finger)"/>
    <property type="match status" value="1"/>
</dbReference>
<reference evidence="19 20" key="1">
    <citation type="journal article" date="2018" name="Evol. Lett.">
        <title>Horizontal gene cluster transfer increased hallucinogenic mushroom diversity.</title>
        <authorList>
            <person name="Reynolds H.T."/>
            <person name="Vijayakumar V."/>
            <person name="Gluck-Thaler E."/>
            <person name="Korotkin H.B."/>
            <person name="Matheny P.B."/>
            <person name="Slot J.C."/>
        </authorList>
    </citation>
    <scope>NUCLEOTIDE SEQUENCE [LARGE SCALE GENOMIC DNA]</scope>
    <source>
        <strain evidence="19 20">2631</strain>
    </source>
</reference>
<evidence type="ECO:0000256" key="1">
    <source>
        <dbReference type="ARBA" id="ARBA00000900"/>
    </source>
</evidence>
<keyword evidence="20" id="KW-1185">Reference proteome</keyword>
<keyword evidence="12" id="KW-0862">Zinc</keyword>
<feature type="transmembrane region" description="Helical" evidence="17">
    <location>
        <begin position="251"/>
        <end position="270"/>
    </location>
</feature>
<gene>
    <name evidence="19" type="ORF">CVT25_012185</name>
</gene>
<feature type="transmembrane region" description="Helical" evidence="17">
    <location>
        <begin position="194"/>
        <end position="216"/>
    </location>
</feature>
<feature type="compositionally biased region" description="Low complexity" evidence="16">
    <location>
        <begin position="404"/>
        <end position="426"/>
    </location>
</feature>
<keyword evidence="11" id="KW-0256">Endoplasmic reticulum</keyword>
<evidence type="ECO:0000256" key="3">
    <source>
        <dbReference type="ARBA" id="ARBA00004906"/>
    </source>
</evidence>
<evidence type="ECO:0000313" key="19">
    <source>
        <dbReference type="EMBL" id="PPQ89513.1"/>
    </source>
</evidence>
<dbReference type="EMBL" id="NHYD01001859">
    <property type="protein sequence ID" value="PPQ89513.1"/>
    <property type="molecule type" value="Genomic_DNA"/>
</dbReference>
<evidence type="ECO:0000256" key="16">
    <source>
        <dbReference type="SAM" id="MobiDB-lite"/>
    </source>
</evidence>
<dbReference type="UniPathway" id="UPA00143"/>
<evidence type="ECO:0000256" key="12">
    <source>
        <dbReference type="ARBA" id="ARBA00022833"/>
    </source>
</evidence>
<evidence type="ECO:0000256" key="15">
    <source>
        <dbReference type="PROSITE-ProRule" id="PRU00175"/>
    </source>
</evidence>
<name>A0A409XFF9_PSICY</name>
<evidence type="ECO:0000256" key="5">
    <source>
        <dbReference type="ARBA" id="ARBA00012483"/>
    </source>
</evidence>
<feature type="domain" description="RING-type" evidence="18">
    <location>
        <begin position="322"/>
        <end position="376"/>
    </location>
</feature>
<evidence type="ECO:0000256" key="8">
    <source>
        <dbReference type="ARBA" id="ARBA00022723"/>
    </source>
</evidence>
<feature type="transmembrane region" description="Helical" evidence="17">
    <location>
        <begin position="63"/>
        <end position="85"/>
    </location>
</feature>
<sequence>MPGLNRILRLRTQEVANFLNSQRIFFYSLLSLATVSAVIINALKNYSNFYSVAIYLSKSSRSVLVLANFGVLLTLLAGHIVQRIFFGSLRPNEVERLYDRLWFFITESLLAFTIFRDEFDTSFALMFGFLLFVKSFHWLASDRIEWMDQRPYPGPPLLFHFRMTILFTILWLTDCVMFLFAVEHTLSAGVGGMVLFASEYGILMASVMNTILKYLLSTYDLRRAGRRGGENAPPWENKSMWIFYIELATDFLKLTTYLVFFIIIITFYGLPLNIIRDVYITARSFITRLRALHRYQTATRNMDQRYPNATEEELTAMSDRTCIICREEMVSGSVQDPPQHPDGPNTTPKKLPCGHIFHFYCLRSWLERQQSCPTCRRNVLENSVGAVPTAGGLQPQPPQPAPGQQPVNPGAPFNPHNPQNQAQGGNNALGFIARYMGLPQRPVNQPPNRQVVQNLHHNQGQAGGHPPGIVINYQVQYQFPRPNNDTNQPPQQQQQRLPVPAFTGFPGPGGVWQPWPTEVPAPVAQIPGDAGVPIAVQPQANPEDIQQSMPSTTTMAPSTSTSTNITTSTSSESSDTPEQAETSSPRGAAAKAALNRLNSNPTANTPSKDVPSTSASPTSNSELSSTSTGSASNFEPPRPPENTSSIRHTPTLIPLFDFRQGLAPRVPVAPEHANGNAFNSPLPHQTRPASRMTMPPRSSQNSSPNVPISPTFVPQHQAGFPNVSVSQLLPPTLTDEQLAALDVITRESIDERLRILEGVSGSVYRCIDDLMRLRSALPPVNGPAATLGTEATPVPTSSPPVSQLNTQDRETVNTVHAHGKEKMRESGTEESNPGNSTETQESNTAI</sequence>
<evidence type="ECO:0000256" key="17">
    <source>
        <dbReference type="SAM" id="Phobius"/>
    </source>
</evidence>
<evidence type="ECO:0000256" key="4">
    <source>
        <dbReference type="ARBA" id="ARBA00010089"/>
    </source>
</evidence>
<keyword evidence="13 17" id="KW-1133">Transmembrane helix</keyword>
<keyword evidence="10" id="KW-0833">Ubl conjugation pathway</keyword>
<keyword evidence="8" id="KW-0479">Metal-binding</keyword>
<evidence type="ECO:0000256" key="7">
    <source>
        <dbReference type="ARBA" id="ARBA00022692"/>
    </source>
</evidence>
<dbReference type="STRING" id="93625.A0A409XFF9"/>
<comment type="pathway">
    <text evidence="3">Protein modification; protein ubiquitination.</text>
</comment>
<comment type="catalytic activity">
    <reaction evidence="1">
        <text>S-ubiquitinyl-[E2 ubiquitin-conjugating enzyme]-L-cysteine + [acceptor protein]-L-lysine = [E2 ubiquitin-conjugating enzyme]-L-cysteine + N(6)-ubiquitinyl-[acceptor protein]-L-lysine.</text>
        <dbReference type="EC" id="2.3.2.27"/>
    </reaction>
</comment>
<evidence type="ECO:0000256" key="14">
    <source>
        <dbReference type="ARBA" id="ARBA00023136"/>
    </source>
</evidence>
<dbReference type="GO" id="GO:0036503">
    <property type="term" value="P:ERAD pathway"/>
    <property type="evidence" value="ECO:0007669"/>
    <property type="project" value="TreeGrafter"/>
</dbReference>
<feature type="transmembrane region" description="Helical" evidence="17">
    <location>
        <begin position="121"/>
        <end position="140"/>
    </location>
</feature>
<dbReference type="GO" id="GO:0061630">
    <property type="term" value="F:ubiquitin protein ligase activity"/>
    <property type="evidence" value="ECO:0007669"/>
    <property type="project" value="UniProtKB-EC"/>
</dbReference>
<keyword evidence="9 15" id="KW-0863">Zinc-finger</keyword>
<dbReference type="PANTHER" id="PTHR22763:SF184">
    <property type="entry name" value="E3 UBIQUITIN-PROTEIN LIGASE SYNOVIOLIN"/>
    <property type="match status" value="1"/>
</dbReference>
<evidence type="ECO:0000256" key="11">
    <source>
        <dbReference type="ARBA" id="ARBA00022824"/>
    </source>
</evidence>
<feature type="region of interest" description="Disordered" evidence="16">
    <location>
        <begin position="479"/>
        <end position="526"/>
    </location>
</feature>
<feature type="compositionally biased region" description="Low complexity" evidence="16">
    <location>
        <begin position="792"/>
        <end position="802"/>
    </location>
</feature>
<feature type="compositionally biased region" description="Polar residues" evidence="16">
    <location>
        <begin position="596"/>
        <end position="611"/>
    </location>
</feature>
<evidence type="ECO:0000259" key="18">
    <source>
        <dbReference type="PROSITE" id="PS50089"/>
    </source>
</evidence>
<feature type="region of interest" description="Disordered" evidence="16">
    <location>
        <begin position="667"/>
        <end position="707"/>
    </location>
</feature>
<feature type="transmembrane region" description="Helical" evidence="17">
    <location>
        <begin position="161"/>
        <end position="182"/>
    </location>
</feature>
<dbReference type="PROSITE" id="PS50089">
    <property type="entry name" value="ZF_RING_2"/>
    <property type="match status" value="1"/>
</dbReference>
<dbReference type="SMART" id="SM00184">
    <property type="entry name" value="RING"/>
    <property type="match status" value="1"/>
</dbReference>
<feature type="compositionally biased region" description="Low complexity" evidence="16">
    <location>
        <begin position="548"/>
        <end position="576"/>
    </location>
</feature>
<dbReference type="SUPFAM" id="SSF57850">
    <property type="entry name" value="RING/U-box"/>
    <property type="match status" value="1"/>
</dbReference>
<dbReference type="InterPro" id="IPR024766">
    <property type="entry name" value="Znf_RING_H2"/>
</dbReference>
<evidence type="ECO:0000313" key="20">
    <source>
        <dbReference type="Proteomes" id="UP000283269"/>
    </source>
</evidence>
<feature type="transmembrane region" description="Helical" evidence="17">
    <location>
        <begin position="24"/>
        <end position="43"/>
    </location>
</feature>
<dbReference type="Pfam" id="PF25563">
    <property type="entry name" value="TPR_SYVN1_N"/>
    <property type="match status" value="1"/>
</dbReference>
<dbReference type="AlphaFoldDB" id="A0A409XFF9"/>
<feature type="compositionally biased region" description="Polar residues" evidence="16">
    <location>
        <begin position="696"/>
        <end position="707"/>
    </location>
</feature>
<dbReference type="InterPro" id="IPR013083">
    <property type="entry name" value="Znf_RING/FYVE/PHD"/>
</dbReference>
<dbReference type="InParanoid" id="A0A409XFF9"/>
<evidence type="ECO:0000256" key="13">
    <source>
        <dbReference type="ARBA" id="ARBA00022989"/>
    </source>
</evidence>
<keyword evidence="7 17" id="KW-0812">Transmembrane</keyword>
<dbReference type="InterPro" id="IPR050731">
    <property type="entry name" value="HRD1_E3_ubiq-ligases"/>
</dbReference>
<dbReference type="OrthoDB" id="7759664at2759"/>
<protein>
    <recommendedName>
        <fullName evidence="5">RING-type E3 ubiquitin transferase</fullName>
        <ecNumber evidence="5">2.3.2.27</ecNumber>
    </recommendedName>
</protein>
<keyword evidence="14 17" id="KW-0472">Membrane</keyword>
<organism evidence="19 20">
    <name type="scientific">Psilocybe cyanescens</name>
    <dbReference type="NCBI Taxonomy" id="93625"/>
    <lineage>
        <taxon>Eukaryota</taxon>
        <taxon>Fungi</taxon>
        <taxon>Dikarya</taxon>
        <taxon>Basidiomycota</taxon>
        <taxon>Agaricomycotina</taxon>
        <taxon>Agaricomycetes</taxon>
        <taxon>Agaricomycetidae</taxon>
        <taxon>Agaricales</taxon>
        <taxon>Agaricineae</taxon>
        <taxon>Strophariaceae</taxon>
        <taxon>Psilocybe</taxon>
    </lineage>
</organism>
<evidence type="ECO:0000256" key="6">
    <source>
        <dbReference type="ARBA" id="ARBA00022679"/>
    </source>
</evidence>